<dbReference type="Proteomes" id="UP000463470">
    <property type="component" value="Unassembled WGS sequence"/>
</dbReference>
<name>A0A845L4P2_9FIRM</name>
<protein>
    <submittedName>
        <fullName evidence="2">Glyoxalase</fullName>
    </submittedName>
</protein>
<organism evidence="2 3">
    <name type="scientific">Heliomicrobium undosum</name>
    <dbReference type="NCBI Taxonomy" id="121734"/>
    <lineage>
        <taxon>Bacteria</taxon>
        <taxon>Bacillati</taxon>
        <taxon>Bacillota</taxon>
        <taxon>Clostridia</taxon>
        <taxon>Eubacteriales</taxon>
        <taxon>Heliobacteriaceae</taxon>
        <taxon>Heliomicrobium</taxon>
    </lineage>
</organism>
<dbReference type="Pfam" id="PF00903">
    <property type="entry name" value="Glyoxalase"/>
    <property type="match status" value="1"/>
</dbReference>
<proteinExistence type="predicted"/>
<reference evidence="2 3" key="1">
    <citation type="submission" date="2020-01" db="EMBL/GenBank/DDBJ databases">
        <title>Whole-genome sequence of Heliobacterium undosum DSM 13378.</title>
        <authorList>
            <person name="Kyndt J.A."/>
            <person name="Meyer T.E."/>
        </authorList>
    </citation>
    <scope>NUCLEOTIDE SEQUENCE [LARGE SCALE GENOMIC DNA]</scope>
    <source>
        <strain evidence="2 3">DSM 13378</strain>
    </source>
</reference>
<evidence type="ECO:0000259" key="1">
    <source>
        <dbReference type="PROSITE" id="PS51819"/>
    </source>
</evidence>
<dbReference type="PANTHER" id="PTHR36437">
    <property type="entry name" value="GLYOXALASE/BLEOMYCIN RESISTANCE PROTEIN/DIOXYGENASE"/>
    <property type="match status" value="1"/>
</dbReference>
<dbReference type="InterPro" id="IPR037523">
    <property type="entry name" value="VOC_core"/>
</dbReference>
<accession>A0A845L4P2</accession>
<dbReference type="RefSeq" id="WP_161259193.1">
    <property type="nucleotide sequence ID" value="NZ_WXEY01000017.1"/>
</dbReference>
<feature type="domain" description="VOC" evidence="1">
    <location>
        <begin position="4"/>
        <end position="127"/>
    </location>
</feature>
<dbReference type="PANTHER" id="PTHR36437:SF2">
    <property type="entry name" value="GLYOXALASE_BLEOMYCIN RESISTANCE PROTEIN_DIOXYGENASE"/>
    <property type="match status" value="1"/>
</dbReference>
<keyword evidence="3" id="KW-1185">Reference proteome</keyword>
<dbReference type="PROSITE" id="PS51819">
    <property type="entry name" value="VOC"/>
    <property type="match status" value="1"/>
</dbReference>
<sequence>MITRLGHVCIPVKNYDEAIKWYTDKLGLALHSDQSFGGEYRWVTVGANGSPETQIVLYEIKAGEKDPRLSKTGQIVGWVFNSDDCRKDIEQFRANGVKITLEPDEAPWGIQAGFEDLYGNSFLLVQPKAFSPK</sequence>
<evidence type="ECO:0000313" key="2">
    <source>
        <dbReference type="EMBL" id="MZP30666.1"/>
    </source>
</evidence>
<comment type="caution">
    <text evidence="2">The sequence shown here is derived from an EMBL/GenBank/DDBJ whole genome shotgun (WGS) entry which is preliminary data.</text>
</comment>
<dbReference type="InterPro" id="IPR029068">
    <property type="entry name" value="Glyas_Bleomycin-R_OHBP_Dase"/>
</dbReference>
<dbReference type="EMBL" id="WXEY01000017">
    <property type="protein sequence ID" value="MZP30666.1"/>
    <property type="molecule type" value="Genomic_DNA"/>
</dbReference>
<evidence type="ECO:0000313" key="3">
    <source>
        <dbReference type="Proteomes" id="UP000463470"/>
    </source>
</evidence>
<dbReference type="InterPro" id="IPR004360">
    <property type="entry name" value="Glyas_Fos-R_dOase_dom"/>
</dbReference>
<gene>
    <name evidence="2" type="ORF">GTO91_13185</name>
</gene>
<dbReference type="SUPFAM" id="SSF54593">
    <property type="entry name" value="Glyoxalase/Bleomycin resistance protein/Dihydroxybiphenyl dioxygenase"/>
    <property type="match status" value="1"/>
</dbReference>
<dbReference type="Gene3D" id="3.10.180.10">
    <property type="entry name" value="2,3-Dihydroxybiphenyl 1,2-Dioxygenase, domain 1"/>
    <property type="match status" value="1"/>
</dbReference>
<dbReference type="AlphaFoldDB" id="A0A845L4P2"/>
<dbReference type="OrthoDB" id="69650at2"/>